<feature type="region of interest" description="Disordered" evidence="1">
    <location>
        <begin position="231"/>
        <end position="276"/>
    </location>
</feature>
<organism evidence="3 4">
    <name type="scientific">Morella rubra</name>
    <name type="common">Chinese bayberry</name>
    <dbReference type="NCBI Taxonomy" id="262757"/>
    <lineage>
        <taxon>Eukaryota</taxon>
        <taxon>Viridiplantae</taxon>
        <taxon>Streptophyta</taxon>
        <taxon>Embryophyta</taxon>
        <taxon>Tracheophyta</taxon>
        <taxon>Spermatophyta</taxon>
        <taxon>Magnoliopsida</taxon>
        <taxon>eudicotyledons</taxon>
        <taxon>Gunneridae</taxon>
        <taxon>Pentapetalae</taxon>
        <taxon>rosids</taxon>
        <taxon>fabids</taxon>
        <taxon>Fagales</taxon>
        <taxon>Myricaceae</taxon>
        <taxon>Morella</taxon>
    </lineage>
</organism>
<dbReference type="AlphaFoldDB" id="A0A6A1VD96"/>
<reference evidence="3 4" key="1">
    <citation type="journal article" date="2019" name="Plant Biotechnol. J.">
        <title>The red bayberry genome and genetic basis of sex determination.</title>
        <authorList>
            <person name="Jia H.M."/>
            <person name="Jia H.J."/>
            <person name="Cai Q.L."/>
            <person name="Wang Y."/>
            <person name="Zhao H.B."/>
            <person name="Yang W.F."/>
            <person name="Wang G.Y."/>
            <person name="Li Y.H."/>
            <person name="Zhan D.L."/>
            <person name="Shen Y.T."/>
            <person name="Niu Q.F."/>
            <person name="Chang L."/>
            <person name="Qiu J."/>
            <person name="Zhao L."/>
            <person name="Xie H.B."/>
            <person name="Fu W.Y."/>
            <person name="Jin J."/>
            <person name="Li X.W."/>
            <person name="Jiao Y."/>
            <person name="Zhou C.C."/>
            <person name="Tu T."/>
            <person name="Chai C.Y."/>
            <person name="Gao J.L."/>
            <person name="Fan L.J."/>
            <person name="van de Weg E."/>
            <person name="Wang J.Y."/>
            <person name="Gao Z.S."/>
        </authorList>
    </citation>
    <scope>NUCLEOTIDE SEQUENCE [LARGE SCALE GENOMIC DNA]</scope>
    <source>
        <tissue evidence="3">Leaves</tissue>
    </source>
</reference>
<dbReference type="InterPro" id="IPR057059">
    <property type="entry name" value="LTI65/LTI78_PGEED"/>
</dbReference>
<comment type="caution">
    <text evidence="3">The sequence shown here is derived from an EMBL/GenBank/DDBJ whole genome shotgun (WGS) entry which is preliminary data.</text>
</comment>
<dbReference type="InterPro" id="IPR012418">
    <property type="entry name" value="CAP160"/>
</dbReference>
<dbReference type="Pfam" id="PF23399">
    <property type="entry name" value="LTI65_PGEED"/>
    <property type="match status" value="1"/>
</dbReference>
<name>A0A6A1VD96_9ROSI</name>
<proteinExistence type="predicted"/>
<dbReference type="PANTHER" id="PTHR33836:SF1">
    <property type="entry name" value="LOW-TEMPERATURE-INDUCED 65 KDA PROTEIN-RELATED"/>
    <property type="match status" value="1"/>
</dbReference>
<keyword evidence="4" id="KW-1185">Reference proteome</keyword>
<evidence type="ECO:0000313" key="4">
    <source>
        <dbReference type="Proteomes" id="UP000516437"/>
    </source>
</evidence>
<feature type="compositionally biased region" description="Basic and acidic residues" evidence="1">
    <location>
        <begin position="231"/>
        <end position="245"/>
    </location>
</feature>
<evidence type="ECO:0000313" key="3">
    <source>
        <dbReference type="EMBL" id="KAB1210671.1"/>
    </source>
</evidence>
<accession>A0A6A1VD96</accession>
<protein>
    <submittedName>
        <fullName evidence="3">Low-temperature-induced 65 kDa protein</fullName>
    </submittedName>
</protein>
<dbReference type="PANTHER" id="PTHR33836">
    <property type="entry name" value="LOW-TEMPERATURE-INDUCED 65 KDA PROTEIN-RELATED"/>
    <property type="match status" value="1"/>
</dbReference>
<dbReference type="EMBL" id="RXIC02000024">
    <property type="protein sequence ID" value="KAB1210671.1"/>
    <property type="molecule type" value="Genomic_DNA"/>
</dbReference>
<feature type="region of interest" description="Disordered" evidence="1">
    <location>
        <begin position="291"/>
        <end position="328"/>
    </location>
</feature>
<dbReference type="OrthoDB" id="1931597at2759"/>
<gene>
    <name evidence="3" type="ORF">CJ030_MR6G009111</name>
</gene>
<dbReference type="Pfam" id="PF07918">
    <property type="entry name" value="CAP160"/>
    <property type="match status" value="1"/>
</dbReference>
<dbReference type="GO" id="GO:0006950">
    <property type="term" value="P:response to stress"/>
    <property type="evidence" value="ECO:0007669"/>
    <property type="project" value="TreeGrafter"/>
</dbReference>
<feature type="domain" description="LTI65/LTI78 PGEED repeat" evidence="2">
    <location>
        <begin position="195"/>
        <end position="225"/>
    </location>
</feature>
<evidence type="ECO:0000259" key="2">
    <source>
        <dbReference type="Pfam" id="PF23399"/>
    </source>
</evidence>
<dbReference type="InterPro" id="IPR037491">
    <property type="entry name" value="LTI78/LTI65"/>
</dbReference>
<evidence type="ECO:0000256" key="1">
    <source>
        <dbReference type="SAM" id="MobiDB-lite"/>
    </source>
</evidence>
<dbReference type="Proteomes" id="UP000516437">
    <property type="component" value="Chromosome 6"/>
</dbReference>
<sequence length="328" mass="35047">MFLQNVEEGSTASLLEEHIPAVGSSRASPYVEKASVYRPEGLSLLNTTREFLLNAQFSSSAVSYSFETTKPQDHSHDIFEKPSNQSSYTQTISSATSAITDKAISAKNTVVSKLGYGDDNTRDQVHDESENVAKSASPVEYGKKIATTVTEKLTPVYEKVAEAGSTVMSKVLDTVGTGTGTSSNSTTESGVKEKDKGVSVKEYFLEKLRPGDEDRALAEVISEALLTRKEDTEKAEMRPIGKETESEQVARQLGSEDENYGERNEPSNSNIQEKGVADKFKGAVAAVGSWFGAGGESQCHGPRQALSSSHGDDRGSSNSAGGAAPLEK</sequence>
<dbReference type="GO" id="GO:0009737">
    <property type="term" value="P:response to abscisic acid"/>
    <property type="evidence" value="ECO:0007669"/>
    <property type="project" value="InterPro"/>
</dbReference>